<evidence type="ECO:0000256" key="6">
    <source>
        <dbReference type="ARBA" id="ARBA00023136"/>
    </source>
</evidence>
<evidence type="ECO:0000259" key="9">
    <source>
        <dbReference type="Pfam" id="PF00361"/>
    </source>
</evidence>
<dbReference type="InterPro" id="IPR001750">
    <property type="entry name" value="ND/Mrp_TM"/>
</dbReference>
<keyword evidence="2" id="KW-1003">Cell membrane</keyword>
<dbReference type="AlphaFoldDB" id="A0A1V6LWZ9"/>
<feature type="transmembrane region" description="Helical" evidence="8">
    <location>
        <begin position="545"/>
        <end position="563"/>
    </location>
</feature>
<organism evidence="10 11">
    <name type="scientific">Candidatus Brocadia sapporoensis</name>
    <dbReference type="NCBI Taxonomy" id="392547"/>
    <lineage>
        <taxon>Bacteria</taxon>
        <taxon>Pseudomonadati</taxon>
        <taxon>Planctomycetota</taxon>
        <taxon>Candidatus Brocadiia</taxon>
        <taxon>Candidatus Brocadiales</taxon>
        <taxon>Candidatus Brocadiaceae</taxon>
        <taxon>Candidatus Brocadia</taxon>
    </lineage>
</organism>
<feature type="transmembrane region" description="Helical" evidence="8">
    <location>
        <begin position="352"/>
        <end position="371"/>
    </location>
</feature>
<keyword evidence="5" id="KW-0560">Oxidoreductase</keyword>
<feature type="transmembrane region" description="Helical" evidence="8">
    <location>
        <begin position="9"/>
        <end position="30"/>
    </location>
</feature>
<evidence type="ECO:0000256" key="4">
    <source>
        <dbReference type="ARBA" id="ARBA00022989"/>
    </source>
</evidence>
<proteinExistence type="predicted"/>
<dbReference type="Pfam" id="PF00361">
    <property type="entry name" value="Proton_antipo_M"/>
    <property type="match status" value="1"/>
</dbReference>
<sequence>MIRTLIEHLFVLSITLFALGALFALCFYKWQMLGNYLSFILAAIASCVNIAIAISVLFNHTAERFNFLLYHAIITYSFLIDSLSAIFILAISVISLIASVYSLGYTKLYVNKRDMRFFGFHFNLFLLAMILVVTANNALVFMIVWELMTIVSFFLVIFEYENPFHRKAGFVYLFMSYICAVFISVAFFIMFSYVKTWTFDFDSFRYAGDIMPAISKNIVFFLVLIGFGIKAGIFPLHLWLPLAHPAAPSNVSMVMSGVMIKTAIYGFIRFYFEFLTPSPPWWGIIILIIGASSAILGILYALLEKDIKTLLAYSSVENIGIILIGIGLSMIFKSYNLMALSSLAMIAGLYHVLNHAVFKSLLFGCAGNIYYSTHTKNIEQLGGLIKRLQVTAPLFLVAVLSISAIPPLNGFVSEWLIFQSLLNGFTIPSVIVKVLTAICGATVALTGALVATCFVKAFGISFLAMPRSEYAQHAREVPVIMYVSMGLLAGLCIFMGLFPVKIMTTINHVNTELLGVNIAHTITSYDWLQTKTLQTNFSEISLKSVTVFGLMFFAITVGAITLINPGFTKKIYKTWTCGISPEPRFGYTATAFSKPFRIIFSNLYRPRREIETTYTVPKYFVKSIVYIAEITPIFEKYFYAPLSRYVLSISNKVRWIHTGSVHIYLVYIFITLIISMLVIGW</sequence>
<keyword evidence="4 8" id="KW-1133">Transmembrane helix</keyword>
<dbReference type="GO" id="GO:0008137">
    <property type="term" value="F:NADH dehydrogenase (ubiquinone) activity"/>
    <property type="evidence" value="ECO:0007669"/>
    <property type="project" value="InterPro"/>
</dbReference>
<dbReference type="EMBL" id="MJUW02000120">
    <property type="protein sequence ID" value="OQD44658.1"/>
    <property type="molecule type" value="Genomic_DNA"/>
</dbReference>
<feature type="transmembrane region" description="Helical" evidence="8">
    <location>
        <begin position="86"/>
        <end position="105"/>
    </location>
</feature>
<evidence type="ECO:0000256" key="5">
    <source>
        <dbReference type="ARBA" id="ARBA00023002"/>
    </source>
</evidence>
<protein>
    <recommendedName>
        <fullName evidence="9">NADH:quinone oxidoreductase/Mrp antiporter transmembrane domain-containing protein</fullName>
    </recommendedName>
</protein>
<evidence type="ECO:0000256" key="1">
    <source>
        <dbReference type="ARBA" id="ARBA00004651"/>
    </source>
</evidence>
<dbReference type="Proteomes" id="UP000242219">
    <property type="component" value="Unassembled WGS sequence"/>
</dbReference>
<keyword evidence="6 8" id="KW-0472">Membrane</keyword>
<feature type="transmembrane region" description="Helical" evidence="8">
    <location>
        <begin position="251"/>
        <end position="268"/>
    </location>
</feature>
<feature type="transmembrane region" description="Helical" evidence="8">
    <location>
        <begin position="430"/>
        <end position="458"/>
    </location>
</feature>
<feature type="transmembrane region" description="Helical" evidence="8">
    <location>
        <begin position="661"/>
        <end position="680"/>
    </location>
</feature>
<feature type="transmembrane region" description="Helical" evidence="8">
    <location>
        <begin position="214"/>
        <end position="239"/>
    </location>
</feature>
<evidence type="ECO:0000256" key="3">
    <source>
        <dbReference type="ARBA" id="ARBA00022692"/>
    </source>
</evidence>
<feature type="transmembrane region" description="Helical" evidence="8">
    <location>
        <begin position="117"/>
        <end position="133"/>
    </location>
</feature>
<feature type="transmembrane region" description="Helical" evidence="8">
    <location>
        <begin position="280"/>
        <end position="303"/>
    </location>
</feature>
<feature type="transmembrane region" description="Helical" evidence="8">
    <location>
        <begin position="392"/>
        <end position="418"/>
    </location>
</feature>
<keyword evidence="11" id="KW-1185">Reference proteome</keyword>
<dbReference type="InterPro" id="IPR052175">
    <property type="entry name" value="ComplexI-like_HydComp"/>
</dbReference>
<dbReference type="InterPro" id="IPR003918">
    <property type="entry name" value="NADH_UbQ_OxRdtase"/>
</dbReference>
<dbReference type="GO" id="GO:0016491">
    <property type="term" value="F:oxidoreductase activity"/>
    <property type="evidence" value="ECO:0007669"/>
    <property type="project" value="UniProtKB-KW"/>
</dbReference>
<evidence type="ECO:0000313" key="10">
    <source>
        <dbReference type="EMBL" id="OQD44658.1"/>
    </source>
</evidence>
<feature type="transmembrane region" description="Helical" evidence="8">
    <location>
        <begin position="139"/>
        <end position="158"/>
    </location>
</feature>
<accession>A0A1V6LWZ9</accession>
<dbReference type="GO" id="GO:0005886">
    <property type="term" value="C:plasma membrane"/>
    <property type="evidence" value="ECO:0007669"/>
    <property type="project" value="UniProtKB-SubCell"/>
</dbReference>
<feature type="domain" description="NADH:quinone oxidoreductase/Mrp antiporter transmembrane" evidence="9">
    <location>
        <begin position="135"/>
        <end position="436"/>
    </location>
</feature>
<evidence type="ECO:0000256" key="8">
    <source>
        <dbReference type="SAM" id="Phobius"/>
    </source>
</evidence>
<feature type="transmembrane region" description="Helical" evidence="8">
    <location>
        <begin position="310"/>
        <end position="332"/>
    </location>
</feature>
<dbReference type="PANTHER" id="PTHR42682:SF3">
    <property type="entry name" value="FORMATE HYDROGENLYASE SUBUNIT 3-RELATED"/>
    <property type="match status" value="1"/>
</dbReference>
<comment type="subcellular location">
    <subcellularLocation>
        <location evidence="1">Cell membrane</location>
        <topology evidence="1">Multi-pass membrane protein</topology>
    </subcellularLocation>
    <subcellularLocation>
        <location evidence="7">Membrane</location>
        <topology evidence="7">Multi-pass membrane protein</topology>
    </subcellularLocation>
</comment>
<gene>
    <name evidence="10" type="ORF">BIY37_12465</name>
</gene>
<feature type="transmembrane region" description="Helical" evidence="8">
    <location>
        <begin position="479"/>
        <end position="498"/>
    </location>
</feature>
<evidence type="ECO:0000256" key="2">
    <source>
        <dbReference type="ARBA" id="ARBA00022475"/>
    </source>
</evidence>
<reference evidence="10 11" key="1">
    <citation type="journal article" date="2016" name="Genome Announc.">
        <title>Draft Genome Sequence of the Anaerobic Ammonium-Oxidizing Bacterium 'Candidatus Brocadia sp. 40'.</title>
        <authorList>
            <person name="Ali M."/>
            <person name="Haroon M.F."/>
            <person name="Narita Y."/>
            <person name="Zhang L."/>
            <person name="Rangel Shaw D."/>
            <person name="Okabe S."/>
            <person name="Saikaly P.E."/>
        </authorList>
    </citation>
    <scope>NUCLEOTIDE SEQUENCE [LARGE SCALE GENOMIC DNA]</scope>
    <source>
        <strain evidence="10 11">40</strain>
    </source>
</reference>
<feature type="transmembrane region" description="Helical" evidence="8">
    <location>
        <begin position="170"/>
        <end position="194"/>
    </location>
</feature>
<evidence type="ECO:0000256" key="7">
    <source>
        <dbReference type="RuleBase" id="RU000320"/>
    </source>
</evidence>
<feature type="transmembrane region" description="Helical" evidence="8">
    <location>
        <begin position="36"/>
        <end position="58"/>
    </location>
</feature>
<keyword evidence="3 7" id="KW-0812">Transmembrane</keyword>
<dbReference type="PRINTS" id="PR01437">
    <property type="entry name" value="NUOXDRDTASE4"/>
</dbReference>
<name>A0A1V6LWZ9_9BACT</name>
<comment type="caution">
    <text evidence="10">The sequence shown here is derived from an EMBL/GenBank/DDBJ whole genome shotgun (WGS) entry which is preliminary data.</text>
</comment>
<dbReference type="GO" id="GO:0042773">
    <property type="term" value="P:ATP synthesis coupled electron transport"/>
    <property type="evidence" value="ECO:0007669"/>
    <property type="project" value="InterPro"/>
</dbReference>
<dbReference type="PANTHER" id="PTHR42682">
    <property type="entry name" value="HYDROGENASE-4 COMPONENT F"/>
    <property type="match status" value="1"/>
</dbReference>
<evidence type="ECO:0000313" key="11">
    <source>
        <dbReference type="Proteomes" id="UP000242219"/>
    </source>
</evidence>